<protein>
    <submittedName>
        <fullName evidence="2">Uncharacterized protein</fullName>
    </submittedName>
</protein>
<feature type="region of interest" description="Disordered" evidence="1">
    <location>
        <begin position="188"/>
        <end position="209"/>
    </location>
</feature>
<evidence type="ECO:0000313" key="3">
    <source>
        <dbReference type="Proteomes" id="UP001383192"/>
    </source>
</evidence>
<evidence type="ECO:0000313" key="2">
    <source>
        <dbReference type="EMBL" id="KAK7029587.1"/>
    </source>
</evidence>
<dbReference type="Proteomes" id="UP001383192">
    <property type="component" value="Unassembled WGS sequence"/>
</dbReference>
<feature type="compositionally biased region" description="Pro residues" evidence="1">
    <location>
        <begin position="191"/>
        <end position="209"/>
    </location>
</feature>
<accession>A0AAW0BSL6</accession>
<comment type="caution">
    <text evidence="2">The sequence shown here is derived from an EMBL/GenBank/DDBJ whole genome shotgun (WGS) entry which is preliminary data.</text>
</comment>
<evidence type="ECO:0000256" key="1">
    <source>
        <dbReference type="SAM" id="MobiDB-lite"/>
    </source>
</evidence>
<gene>
    <name evidence="2" type="ORF">VNI00_014464</name>
</gene>
<dbReference type="EMBL" id="JAYKXP010000081">
    <property type="protein sequence ID" value="KAK7029587.1"/>
    <property type="molecule type" value="Genomic_DNA"/>
</dbReference>
<proteinExistence type="predicted"/>
<name>A0AAW0BSL6_9AGAR</name>
<keyword evidence="3" id="KW-1185">Reference proteome</keyword>
<sequence length="918" mass="97057">MSRRVFPTRCNHTILKLHTYALILSAGSRVSASPLHWINHSRGRFVSQAASQLLELAAEPPVELPEPPEPPAKPLEIKFVGLLELAELLELPEPATPPIAVAMPEPPELLPEAPVEMVRELVEVLVDVDPVLTETLALCVTLLTTLRKVPIKSPVFPETPVESLELELVTLLVLAELVELPGTPGELLVPPVTPPGPVTEPKPPTMPPEPANAPDVLLELAELLVKPVLTGTAALCVASVTTLAKVPVKLPELPEVESLELPEVLAKLLVPPVMPPVLIVEPEPPKTSATPPTDVLDIELPELLVDNPVVPGTPALCVALLTTLTKVVIKSPELPVLPELFELPDEPLLPEVALEVLLELTGPPARPLTKSPNVPASPVLLEVPEPPVVIPEVPIESLELLEVELPVTVPKVSTVVLGPLEVPIALPVMSPNVPELPVSPEVLEPPVAPLLTAPKVPFALSKLEAAVELLVMPPNVPVEVAESALKFAVPPKTVPEPFSPVKPLVVVVPLVISPEIPASPDVPDPVTTLVTAPNVALGLTGLTEVPVALAIALARVLTKFPESVEFEPPVSPSTAPLNDSAEPPEVLALPESTALPVKLPVLLDAPVGFPVPVLLEPLEAPVKSFATLPVTLPEPLPNDSVSPELLVPLVTPLAAFPKVSVRLPALPESPEAAVGPPKAPSDDPTPPVRLVFSVVVVEVPAETAKLVRPSVTPPKVPFEPTAMSLALLVLPELVEPAEVPVKVAVDTPVLLEVFKFVEPPVASPGVPESAMPLKVVALLGTSLESLDCPVKSSVVIPKVPPALVSSLKLLYSISDLPEVPNSLVTFPKTPELFDPLELVRFPVTFPSTPPVAALVALLRVSESSEPFETPTVVPMVEIELPEALPEVSPIESLLVLLDTPVEPSQSARRLHDLYSEIT</sequence>
<organism evidence="2 3">
    <name type="scientific">Paramarasmius palmivorus</name>
    <dbReference type="NCBI Taxonomy" id="297713"/>
    <lineage>
        <taxon>Eukaryota</taxon>
        <taxon>Fungi</taxon>
        <taxon>Dikarya</taxon>
        <taxon>Basidiomycota</taxon>
        <taxon>Agaricomycotina</taxon>
        <taxon>Agaricomycetes</taxon>
        <taxon>Agaricomycetidae</taxon>
        <taxon>Agaricales</taxon>
        <taxon>Marasmiineae</taxon>
        <taxon>Marasmiaceae</taxon>
        <taxon>Paramarasmius</taxon>
    </lineage>
</organism>
<dbReference type="AlphaFoldDB" id="A0AAW0BSL6"/>
<reference evidence="2 3" key="1">
    <citation type="submission" date="2024-01" db="EMBL/GenBank/DDBJ databases">
        <title>A draft genome for a cacao thread blight-causing isolate of Paramarasmius palmivorus.</title>
        <authorList>
            <person name="Baruah I.K."/>
            <person name="Bukari Y."/>
            <person name="Amoako-Attah I."/>
            <person name="Meinhardt L.W."/>
            <person name="Bailey B.A."/>
            <person name="Cohen S.P."/>
        </authorList>
    </citation>
    <scope>NUCLEOTIDE SEQUENCE [LARGE SCALE GENOMIC DNA]</scope>
    <source>
        <strain evidence="2 3">GH-12</strain>
    </source>
</reference>